<name>A0A645G4U8_9ZZZZ</name>
<evidence type="ECO:0000313" key="1">
    <source>
        <dbReference type="EMBL" id="MPN20982.1"/>
    </source>
</evidence>
<sequence>MINIYQSFVIKENSYYELDISLYKNTFEALGQILITVQYIVPGMIINQYNIPIYILKK</sequence>
<reference evidence="1" key="1">
    <citation type="submission" date="2019-08" db="EMBL/GenBank/DDBJ databases">
        <authorList>
            <person name="Kucharzyk K."/>
            <person name="Murdoch R.W."/>
            <person name="Higgins S."/>
            <person name="Loffler F."/>
        </authorList>
    </citation>
    <scope>NUCLEOTIDE SEQUENCE</scope>
</reference>
<comment type="caution">
    <text evidence="1">The sequence shown here is derived from an EMBL/GenBank/DDBJ whole genome shotgun (WGS) entry which is preliminary data.</text>
</comment>
<proteinExistence type="predicted"/>
<accession>A0A645G4U8</accession>
<organism evidence="1">
    <name type="scientific">bioreactor metagenome</name>
    <dbReference type="NCBI Taxonomy" id="1076179"/>
    <lineage>
        <taxon>unclassified sequences</taxon>
        <taxon>metagenomes</taxon>
        <taxon>ecological metagenomes</taxon>
    </lineage>
</organism>
<gene>
    <name evidence="1" type="ORF">SDC9_168361</name>
</gene>
<dbReference type="AlphaFoldDB" id="A0A645G4U8"/>
<protein>
    <submittedName>
        <fullName evidence="1">Uncharacterized protein</fullName>
    </submittedName>
</protein>
<dbReference type="EMBL" id="VSSQ01068843">
    <property type="protein sequence ID" value="MPN20982.1"/>
    <property type="molecule type" value="Genomic_DNA"/>
</dbReference>